<dbReference type="RefSeq" id="WP_012822945.1">
    <property type="nucleotide sequence ID" value="NC_013422.1"/>
</dbReference>
<feature type="domain" description="PhoD-like phosphatase metallophosphatase" evidence="2">
    <location>
        <begin position="514"/>
        <end position="702"/>
    </location>
</feature>
<organism evidence="4 5">
    <name type="scientific">Halothiobacillus neapolitanus (strain ATCC 23641 / DSM 15147 / CIP 104769 / NCIMB 8539 / c2)</name>
    <name type="common">Thiobacillus neapolitanus</name>
    <dbReference type="NCBI Taxonomy" id="555778"/>
    <lineage>
        <taxon>Bacteria</taxon>
        <taxon>Pseudomonadati</taxon>
        <taxon>Pseudomonadota</taxon>
        <taxon>Gammaproteobacteria</taxon>
        <taxon>Chromatiales</taxon>
        <taxon>Halothiobacillaceae</taxon>
        <taxon>Halothiobacillus</taxon>
    </lineage>
</organism>
<evidence type="ECO:0000313" key="4">
    <source>
        <dbReference type="EMBL" id="ACX94908.1"/>
    </source>
</evidence>
<keyword evidence="1" id="KW-0732">Signal</keyword>
<dbReference type="PROSITE" id="PS51318">
    <property type="entry name" value="TAT"/>
    <property type="match status" value="1"/>
</dbReference>
<feature type="domain" description="PhoD-like phosphatase metallophosphatase" evidence="2">
    <location>
        <begin position="162"/>
        <end position="357"/>
    </location>
</feature>
<dbReference type="InterPro" id="IPR018946">
    <property type="entry name" value="PhoD-like_MPP"/>
</dbReference>
<sequence length="744" mass="80461">MNATSPSLALAHSNSRRQFLKLIVLTASAGALAACGGGDGGAENISTDTRYFPQSVASGDPAANSVILWTRLGTLGPQTDGQLRVQVSTQEDFSNLIVDESAVPVAAAHDHCLRLKVAGLKPGTTYYYRFLFSTGNQAWASSRTGRTKTAPDATANVPVSYAVTSCQDYIGRYYNVWAYLLQTEPDLDFILQIGDYIYETTGDPSFQTVGSARSITFTDTAGAIQLGDATAPYYAASSVSNYRDLYKAYRSDPILQQVHERYPMIGIWDDHEYSDDCWGATATYFNGREDEYNPPRRDRAEQVYYEFMPLDDPAIASGALNKDPATLWPNNVLYRRLRFGQNLEAVLLDYRSYRPDHLIPEGGFPGKVVMSEPVLVSILGQTAYDAVKANFGPYVDTTTAPWNSYLTALIPVLAQGYLQAGFTGDAQTKATDDLTGLVSAFVFNQLIGQFNAAVAAGQIPGASALPAIDSTTYDALPRGIAFLHIGKQSFFSELGARYAVVQPTFDLYAQYMQATGQYEQDPLGATQRQFLANALASDATFINVISTVSTAPLRWDLRSATNLPADYQTVFKPNVDQWDGFPQGKQAFLETLANRPGAFLASGDIHASFVTQHQTSSMAMPVADFTGPAISSGTFNNFVESAISGLPGLDSAQKAAANQALVLGLDQTLQASAPADEPIVFADTTHHGIMVFRVDGSQTQVDYLLIDQSAVSQNLTGDSSALIKAFSRQRFTLDPQTGKVTSAS</sequence>
<dbReference type="Proteomes" id="UP000009102">
    <property type="component" value="Chromosome"/>
</dbReference>
<dbReference type="SUPFAM" id="SSF56300">
    <property type="entry name" value="Metallo-dependent phosphatases"/>
    <property type="match status" value="1"/>
</dbReference>
<proteinExistence type="predicted"/>
<name>D0KVY1_HALNC</name>
<dbReference type="InterPro" id="IPR032093">
    <property type="entry name" value="PhoD_N"/>
</dbReference>
<dbReference type="KEGG" id="hna:Hneap_0042"/>
<protein>
    <submittedName>
        <fullName evidence="4">Alkaline phosphatase</fullName>
        <ecNumber evidence="4">3.1.3.1</ecNumber>
    </submittedName>
</protein>
<dbReference type="InterPro" id="IPR029052">
    <property type="entry name" value="Metallo-depent_PP-like"/>
</dbReference>
<dbReference type="HOGENOM" id="CLU_015982_2_0_6"/>
<evidence type="ECO:0000313" key="5">
    <source>
        <dbReference type="Proteomes" id="UP000009102"/>
    </source>
</evidence>
<dbReference type="Pfam" id="PF16655">
    <property type="entry name" value="PhoD_N"/>
    <property type="match status" value="1"/>
</dbReference>
<dbReference type="EMBL" id="CP001801">
    <property type="protein sequence ID" value="ACX94908.1"/>
    <property type="molecule type" value="Genomic_DNA"/>
</dbReference>
<dbReference type="Gene3D" id="3.60.21.70">
    <property type="entry name" value="PhoD-like phosphatase"/>
    <property type="match status" value="2"/>
</dbReference>
<dbReference type="Gene3D" id="2.60.40.380">
    <property type="entry name" value="Purple acid phosphatase-like, N-terminal"/>
    <property type="match status" value="1"/>
</dbReference>
<feature type="signal peptide" evidence="1">
    <location>
        <begin position="1"/>
        <end position="33"/>
    </location>
</feature>
<dbReference type="CDD" id="cd07389">
    <property type="entry name" value="MPP_PhoD"/>
    <property type="match status" value="1"/>
</dbReference>
<dbReference type="InterPro" id="IPR006311">
    <property type="entry name" value="TAT_signal"/>
</dbReference>
<evidence type="ECO:0000259" key="3">
    <source>
        <dbReference type="Pfam" id="PF16655"/>
    </source>
</evidence>
<feature type="chain" id="PRO_5003010702" evidence="1">
    <location>
        <begin position="34"/>
        <end position="744"/>
    </location>
</feature>
<keyword evidence="5" id="KW-1185">Reference proteome</keyword>
<reference evidence="4 5" key="1">
    <citation type="submission" date="2009-10" db="EMBL/GenBank/DDBJ databases">
        <title>Complete sequence of Halothiobacillus neapolitanus c2.</title>
        <authorList>
            <consortium name="US DOE Joint Genome Institute"/>
            <person name="Lucas S."/>
            <person name="Copeland A."/>
            <person name="Lapidus A."/>
            <person name="Glavina del Rio T."/>
            <person name="Tice H."/>
            <person name="Bruce D."/>
            <person name="Goodwin L."/>
            <person name="Pitluck S."/>
            <person name="Davenport K."/>
            <person name="Brettin T."/>
            <person name="Detter J.C."/>
            <person name="Han C."/>
            <person name="Tapia R."/>
            <person name="Larimer F."/>
            <person name="Land M."/>
            <person name="Hauser L."/>
            <person name="Kyrpides N."/>
            <person name="Mikhailova N."/>
            <person name="Kerfeld C."/>
            <person name="Cannon G."/>
            <person name="Heinhort S."/>
        </authorList>
    </citation>
    <scope>NUCLEOTIDE SEQUENCE [LARGE SCALE GENOMIC DNA]</scope>
    <source>
        <strain evidence="5">ATCC 23641 / c2</strain>
    </source>
</reference>
<evidence type="ECO:0000256" key="1">
    <source>
        <dbReference type="SAM" id="SignalP"/>
    </source>
</evidence>
<dbReference type="PANTHER" id="PTHR43606">
    <property type="entry name" value="PHOSPHATASE, PUTATIVE (AFU_ORTHOLOGUE AFUA_6G08710)-RELATED"/>
    <property type="match status" value="1"/>
</dbReference>
<dbReference type="EC" id="3.1.3.1" evidence="4"/>
<evidence type="ECO:0000259" key="2">
    <source>
        <dbReference type="Pfam" id="PF09423"/>
    </source>
</evidence>
<keyword evidence="4" id="KW-0378">Hydrolase</keyword>
<dbReference type="InterPro" id="IPR038607">
    <property type="entry name" value="PhoD-like_sf"/>
</dbReference>
<gene>
    <name evidence="4" type="ordered locus">Hneap_0042</name>
</gene>
<dbReference type="AlphaFoldDB" id="D0KVY1"/>
<dbReference type="STRING" id="555778.Hneap_0042"/>
<dbReference type="Pfam" id="PF09423">
    <property type="entry name" value="PhoD"/>
    <property type="match status" value="2"/>
</dbReference>
<dbReference type="eggNOG" id="COG3540">
    <property type="taxonomic scope" value="Bacteria"/>
</dbReference>
<dbReference type="InterPro" id="IPR052900">
    <property type="entry name" value="Phospholipid_Metab_Enz"/>
</dbReference>
<feature type="domain" description="Phospholipase D N-terminal" evidence="3">
    <location>
        <begin position="55"/>
        <end position="149"/>
    </location>
</feature>
<dbReference type="PANTHER" id="PTHR43606:SF2">
    <property type="entry name" value="ALKALINE PHOSPHATASE FAMILY PROTEIN (AFU_ORTHOLOGUE AFUA_5G03860)"/>
    <property type="match status" value="1"/>
</dbReference>
<accession>D0KVY1</accession>
<dbReference type="GO" id="GO:0004035">
    <property type="term" value="F:alkaline phosphatase activity"/>
    <property type="evidence" value="ECO:0007669"/>
    <property type="project" value="UniProtKB-EC"/>
</dbReference>